<feature type="non-terminal residue" evidence="2">
    <location>
        <position position="1"/>
    </location>
</feature>
<evidence type="ECO:0000313" key="2">
    <source>
        <dbReference type="EMBL" id="RDX85980.1"/>
    </source>
</evidence>
<sequence>MKLAYGVQEETCQLSTANEQKSESQHAVQNEETTFVNHPYLDGETEGINPTNDTDEKEDVQASHTKEYLLIGDGEKVDQEVAKVIDEAKKTQLLRAEAKRSPLVKTSTTWESILPLGDIDTFLENATSISKKGKCLLIIYSINLCIPFSNQSCFVLITGPIRFTLHSVYPSTTYSPFVFGSYSPQQLLFVEGFPSEVDPFVEPFPITMADLVLELFLSSMIDRQLQQEAINPFIPSPKGLIHTLVDKEESFAVFLLGFSVNCPLHLCSTNLHFLNVILYNVQHFLEVKDDTYLDTPLLKVLVIKNWHVGRKSSIRIDHDSRIFSFPNRSTIGKKSSVTTC</sequence>
<evidence type="ECO:0000256" key="1">
    <source>
        <dbReference type="SAM" id="MobiDB-lite"/>
    </source>
</evidence>
<evidence type="ECO:0000313" key="3">
    <source>
        <dbReference type="Proteomes" id="UP000257109"/>
    </source>
</evidence>
<dbReference type="EMBL" id="QJKJ01006649">
    <property type="protein sequence ID" value="RDX85980.1"/>
    <property type="molecule type" value="Genomic_DNA"/>
</dbReference>
<feature type="compositionally biased region" description="Polar residues" evidence="1">
    <location>
        <begin position="10"/>
        <end position="36"/>
    </location>
</feature>
<reference evidence="2" key="1">
    <citation type="submission" date="2018-05" db="EMBL/GenBank/DDBJ databases">
        <title>Draft genome of Mucuna pruriens seed.</title>
        <authorList>
            <person name="Nnadi N.E."/>
            <person name="Vos R."/>
            <person name="Hasami M.H."/>
            <person name="Devisetty U.K."/>
            <person name="Aguiy J.C."/>
        </authorList>
    </citation>
    <scope>NUCLEOTIDE SEQUENCE [LARGE SCALE GENOMIC DNA]</scope>
    <source>
        <strain evidence="2">JCA_2017</strain>
    </source>
</reference>
<dbReference type="Proteomes" id="UP000257109">
    <property type="component" value="Unassembled WGS sequence"/>
</dbReference>
<keyword evidence="3" id="KW-1185">Reference proteome</keyword>
<name>A0A371G5Y9_MUCPR</name>
<dbReference type="AlphaFoldDB" id="A0A371G5Y9"/>
<proteinExistence type="predicted"/>
<comment type="caution">
    <text evidence="2">The sequence shown here is derived from an EMBL/GenBank/DDBJ whole genome shotgun (WGS) entry which is preliminary data.</text>
</comment>
<dbReference type="OrthoDB" id="1431328at2759"/>
<organism evidence="2 3">
    <name type="scientific">Mucuna pruriens</name>
    <name type="common">Velvet bean</name>
    <name type="synonym">Dolichos pruriens</name>
    <dbReference type="NCBI Taxonomy" id="157652"/>
    <lineage>
        <taxon>Eukaryota</taxon>
        <taxon>Viridiplantae</taxon>
        <taxon>Streptophyta</taxon>
        <taxon>Embryophyta</taxon>
        <taxon>Tracheophyta</taxon>
        <taxon>Spermatophyta</taxon>
        <taxon>Magnoliopsida</taxon>
        <taxon>eudicotyledons</taxon>
        <taxon>Gunneridae</taxon>
        <taxon>Pentapetalae</taxon>
        <taxon>rosids</taxon>
        <taxon>fabids</taxon>
        <taxon>Fabales</taxon>
        <taxon>Fabaceae</taxon>
        <taxon>Papilionoideae</taxon>
        <taxon>50 kb inversion clade</taxon>
        <taxon>NPAAA clade</taxon>
        <taxon>indigoferoid/millettioid clade</taxon>
        <taxon>Phaseoleae</taxon>
        <taxon>Mucuna</taxon>
    </lineage>
</organism>
<gene>
    <name evidence="2" type="ORF">CR513_32751</name>
</gene>
<feature type="region of interest" description="Disordered" evidence="1">
    <location>
        <begin position="1"/>
        <end position="60"/>
    </location>
</feature>
<protein>
    <submittedName>
        <fullName evidence="2">Uncharacterized protein</fullName>
    </submittedName>
</protein>
<accession>A0A371G5Y9</accession>